<dbReference type="GO" id="GO:0003729">
    <property type="term" value="F:mRNA binding"/>
    <property type="evidence" value="ECO:0007669"/>
    <property type="project" value="UniProtKB-ARBA"/>
</dbReference>
<dbReference type="InterPro" id="IPR019734">
    <property type="entry name" value="TPR_rpt"/>
</dbReference>
<dbReference type="PANTHER" id="PTHR45717:SF28">
    <property type="entry name" value="PENTACOTRIPEPTIDE-REPEAT REGION OF PRORP DOMAIN-CONTAINING PROTEIN"/>
    <property type="match status" value="1"/>
</dbReference>
<organism evidence="6 7">
    <name type="scientific">Rosa chinensis</name>
    <name type="common">China rose</name>
    <dbReference type="NCBI Taxonomy" id="74649"/>
    <lineage>
        <taxon>Eukaryota</taxon>
        <taxon>Viridiplantae</taxon>
        <taxon>Streptophyta</taxon>
        <taxon>Embryophyta</taxon>
        <taxon>Tracheophyta</taxon>
        <taxon>Spermatophyta</taxon>
        <taxon>Magnoliopsida</taxon>
        <taxon>eudicotyledons</taxon>
        <taxon>Gunneridae</taxon>
        <taxon>Pentapetalae</taxon>
        <taxon>rosids</taxon>
        <taxon>fabids</taxon>
        <taxon>Rosales</taxon>
        <taxon>Rosaceae</taxon>
        <taxon>Rosoideae</taxon>
        <taxon>Rosoideae incertae sedis</taxon>
        <taxon>Rosa</taxon>
    </lineage>
</organism>
<feature type="region of interest" description="Disordered" evidence="5">
    <location>
        <begin position="377"/>
        <end position="411"/>
    </location>
</feature>
<accession>A0A2P6RD16</accession>
<evidence type="ECO:0000256" key="3">
    <source>
        <dbReference type="PROSITE-ProRule" id="PRU00339"/>
    </source>
</evidence>
<sequence>MWMTDKRYFELSPADAAVRLDLIAKVHGVEQAESYFDNIPIQLKSLGVYLALLNCYAHAKFVEKAEATMQKIRDLGLARTSLAYNNLLNLYYQTGKRDKLDVLVNEMEEKGIQCNKFTYGILLSAYAAASDFEAVEKILAQWESHPDCRLDWINYAVVANVYIKAGNEDKALEMLKKSEELIPSSERRREAYEHLVPQYAALGKKDNVVRLWELYKGQMKVYSKGYRIMITSLLKIGDSESAKKIFEEWESQQSVYDVRIPNHLIAAYARKGLLDKAEAIIERVVLKGAKPDAKSWYSLAKVHLDHDQTEKAVELTRKALLAVQPGWKTNKDVWAACLNYLIKKPDPEGAKEYIKLLTDKNVITVITQERLLNNINKADSNSVTPGEMEGDGRNGDEEASEVSEVEGSRSC</sequence>
<evidence type="ECO:0000256" key="4">
    <source>
        <dbReference type="PROSITE-ProRule" id="PRU00708"/>
    </source>
</evidence>
<gene>
    <name evidence="6" type="ORF">RchiOBHm_Chr3g0477851</name>
</gene>
<comment type="caution">
    <text evidence="6">The sequence shown here is derived from an EMBL/GenBank/DDBJ whole genome shotgun (WGS) entry which is preliminary data.</text>
</comment>
<feature type="repeat" description="TPR" evidence="3">
    <location>
        <begin position="152"/>
        <end position="185"/>
    </location>
</feature>
<dbReference type="InterPro" id="IPR002885">
    <property type="entry name" value="PPR_rpt"/>
</dbReference>
<dbReference type="Gene3D" id="1.25.40.10">
    <property type="entry name" value="Tetratricopeptide repeat domain"/>
    <property type="match status" value="2"/>
</dbReference>
<evidence type="ECO:0000313" key="6">
    <source>
        <dbReference type="EMBL" id="PRQ44311.1"/>
    </source>
</evidence>
<protein>
    <submittedName>
        <fullName evidence="6">Putative tetratricopeptide-like helical domain-containing protein</fullName>
    </submittedName>
</protein>
<evidence type="ECO:0000256" key="1">
    <source>
        <dbReference type="ARBA" id="ARBA00007626"/>
    </source>
</evidence>
<evidence type="ECO:0000256" key="2">
    <source>
        <dbReference type="ARBA" id="ARBA00022737"/>
    </source>
</evidence>
<dbReference type="Proteomes" id="UP000238479">
    <property type="component" value="Chromosome 3"/>
</dbReference>
<proteinExistence type="inferred from homology"/>
<dbReference type="Pfam" id="PF01535">
    <property type="entry name" value="PPR"/>
    <property type="match status" value="4"/>
</dbReference>
<dbReference type="PANTHER" id="PTHR45717">
    <property type="entry name" value="OS12G0527900 PROTEIN"/>
    <property type="match status" value="1"/>
</dbReference>
<dbReference type="InterPro" id="IPR011990">
    <property type="entry name" value="TPR-like_helical_dom_sf"/>
</dbReference>
<evidence type="ECO:0000313" key="7">
    <source>
        <dbReference type="Proteomes" id="UP000238479"/>
    </source>
</evidence>
<dbReference type="Pfam" id="PF13041">
    <property type="entry name" value="PPR_2"/>
    <property type="match status" value="1"/>
</dbReference>
<keyword evidence="3" id="KW-0802">TPR repeat</keyword>
<reference evidence="6 7" key="1">
    <citation type="journal article" date="2018" name="Nat. Genet.">
        <title>The Rosa genome provides new insights in the design of modern roses.</title>
        <authorList>
            <person name="Bendahmane M."/>
        </authorList>
    </citation>
    <scope>NUCLEOTIDE SEQUENCE [LARGE SCALE GENOMIC DNA]</scope>
    <source>
        <strain evidence="7">cv. Old Blush</strain>
    </source>
</reference>
<name>A0A2P6RD16_ROSCH</name>
<dbReference type="PROSITE" id="PS50005">
    <property type="entry name" value="TPR"/>
    <property type="match status" value="1"/>
</dbReference>
<dbReference type="EMBL" id="PDCK01000041">
    <property type="protein sequence ID" value="PRQ44311.1"/>
    <property type="molecule type" value="Genomic_DNA"/>
</dbReference>
<keyword evidence="2" id="KW-0677">Repeat</keyword>
<dbReference type="AlphaFoldDB" id="A0A2P6RD16"/>
<dbReference type="OMA" id="RMPFANT"/>
<dbReference type="GO" id="GO:0005739">
    <property type="term" value="C:mitochondrion"/>
    <property type="evidence" value="ECO:0007669"/>
    <property type="project" value="TreeGrafter"/>
</dbReference>
<evidence type="ECO:0000256" key="5">
    <source>
        <dbReference type="SAM" id="MobiDB-lite"/>
    </source>
</evidence>
<keyword evidence="7" id="KW-1185">Reference proteome</keyword>
<dbReference type="Gramene" id="PRQ44311">
    <property type="protein sequence ID" value="PRQ44311"/>
    <property type="gene ID" value="RchiOBHm_Chr3g0477851"/>
</dbReference>
<dbReference type="SUPFAM" id="SSF48452">
    <property type="entry name" value="TPR-like"/>
    <property type="match status" value="1"/>
</dbReference>
<feature type="repeat" description="PPR" evidence="4">
    <location>
        <begin position="257"/>
        <end position="291"/>
    </location>
</feature>
<comment type="similarity">
    <text evidence="1">Belongs to the PPR family. P subfamily.</text>
</comment>
<dbReference type="PROSITE" id="PS51375">
    <property type="entry name" value="PPR"/>
    <property type="match status" value="2"/>
</dbReference>
<feature type="repeat" description="PPR" evidence="4">
    <location>
        <begin position="80"/>
        <end position="114"/>
    </location>
</feature>